<comment type="caution">
    <text evidence="1">The sequence shown here is derived from an EMBL/GenBank/DDBJ whole genome shotgun (WGS) entry which is preliminary data.</text>
</comment>
<proteinExistence type="predicted"/>
<evidence type="ECO:0000313" key="1">
    <source>
        <dbReference type="EMBL" id="TXF85246.1"/>
    </source>
</evidence>
<sequence>MCELQLDLDTDNSGSRFGPHFWQDIRCTRTYPVADDVTTRSLVGNVDSVTIKLRAAGSQPGTDLLSSPATDRLTVRNFGDTLIHLVTNTNTTNEDFATQLSQTLLEVTAEEVIPGERIVEVYAYAGGLRSDQARTFVQVLDGDAGTDTKLIVCEGDEADLLEALGPRARQDGTWFPNLNPDGLWDPNEQEYGVYRYTVPANDCPPDTAYVTVSPPVSFKHLLPYADTSILLCASKFFTWDVDIPEVSSVVWDDGSTELTRGISEAGLYTGMVTGRGGCLSEEIFIKVSDAPPSPPPSNELARYCVGDTVVLADGFPLTTDSIVRVIFDRGLLCDSVHRIVYRFQLPAQEVQTSTICLGDTLFFNNQVFTAAGNYELSLPDDGACGTTLSLDLITLPPDTTYLDTILNAGGVLLLDGTTYDTAGVYHQYFPELGECGQLRIITLDFQTSTQSYNQLVDIWHPTLLRAGVDALVFHPRNNGTPVTVERLEVFDLNRRRVFTAGQTWLPRNSLPTGVYIFRVRLRAGGSLWEQTGRIVVSR</sequence>
<organism evidence="1 2">
    <name type="scientific">Neolewinella aurantiaca</name>
    <dbReference type="NCBI Taxonomy" id="2602767"/>
    <lineage>
        <taxon>Bacteria</taxon>
        <taxon>Pseudomonadati</taxon>
        <taxon>Bacteroidota</taxon>
        <taxon>Saprospiria</taxon>
        <taxon>Saprospirales</taxon>
        <taxon>Lewinellaceae</taxon>
        <taxon>Neolewinella</taxon>
    </lineage>
</organism>
<protein>
    <submittedName>
        <fullName evidence="1">Uncharacterized protein</fullName>
    </submittedName>
</protein>
<dbReference type="AlphaFoldDB" id="A0A5C7FID3"/>
<accession>A0A5C7FID3</accession>
<dbReference type="RefSeq" id="WP_147932711.1">
    <property type="nucleotide sequence ID" value="NZ_VOXD01000048.1"/>
</dbReference>
<dbReference type="EMBL" id="VOXD01000048">
    <property type="protein sequence ID" value="TXF85246.1"/>
    <property type="molecule type" value="Genomic_DNA"/>
</dbReference>
<reference evidence="1 2" key="1">
    <citation type="submission" date="2019-08" db="EMBL/GenBank/DDBJ databases">
        <title>Lewinella sp. strain SSH13 Genome sequencing and assembly.</title>
        <authorList>
            <person name="Kim I."/>
        </authorList>
    </citation>
    <scope>NUCLEOTIDE SEQUENCE [LARGE SCALE GENOMIC DNA]</scope>
    <source>
        <strain evidence="1 2">SSH13</strain>
    </source>
</reference>
<gene>
    <name evidence="1" type="ORF">FUA23_20810</name>
</gene>
<dbReference type="Proteomes" id="UP000321907">
    <property type="component" value="Unassembled WGS sequence"/>
</dbReference>
<dbReference type="OrthoDB" id="1243009at2"/>
<name>A0A5C7FID3_9BACT</name>
<evidence type="ECO:0000313" key="2">
    <source>
        <dbReference type="Proteomes" id="UP000321907"/>
    </source>
</evidence>
<keyword evidence="2" id="KW-1185">Reference proteome</keyword>